<feature type="compositionally biased region" description="Basic and acidic residues" evidence="1">
    <location>
        <begin position="43"/>
        <end position="60"/>
    </location>
</feature>
<accession>A0A510VT41</accession>
<sequence length="60" mass="7015">MASEEQIYNAEQDYLSGMKYKDLATKHNVTINTIKSWHKRHGWTREKGAPKTEKGVHSKR</sequence>
<dbReference type="Gene3D" id="1.10.10.60">
    <property type="entry name" value="Homeodomain-like"/>
    <property type="match status" value="1"/>
</dbReference>
<dbReference type="InterPro" id="IPR010332">
    <property type="entry name" value="ATPase_terminase-su_N"/>
</dbReference>
<evidence type="ECO:0000259" key="2">
    <source>
        <dbReference type="Pfam" id="PF06056"/>
    </source>
</evidence>
<dbReference type="AlphaFoldDB" id="A0A510VT41"/>
<evidence type="ECO:0000256" key="1">
    <source>
        <dbReference type="SAM" id="MobiDB-lite"/>
    </source>
</evidence>
<dbReference type="InterPro" id="IPR009057">
    <property type="entry name" value="Homeodomain-like_sf"/>
</dbReference>
<comment type="caution">
    <text evidence="3">The sequence shown here is derived from an EMBL/GenBank/DDBJ whole genome shotgun (WGS) entry which is preliminary data.</text>
</comment>
<feature type="domain" description="Terminase ATPase subunit N-terminal" evidence="2">
    <location>
        <begin position="6"/>
        <end position="54"/>
    </location>
</feature>
<protein>
    <recommendedName>
        <fullName evidence="2">Terminase ATPase subunit N-terminal domain-containing protein</fullName>
    </recommendedName>
</protein>
<feature type="region of interest" description="Disordered" evidence="1">
    <location>
        <begin position="40"/>
        <end position="60"/>
    </location>
</feature>
<dbReference type="EMBL" id="BJUD01000004">
    <property type="protein sequence ID" value="GEK28125.1"/>
    <property type="molecule type" value="Genomic_DNA"/>
</dbReference>
<name>A0A510VT41_9LACO</name>
<reference evidence="3 4" key="1">
    <citation type="submission" date="2019-07" db="EMBL/GenBank/DDBJ databases">
        <title>Whole genome shotgun sequence of Lactobacillus siliginis NBRC 101315.</title>
        <authorList>
            <person name="Hosoyama A."/>
            <person name="Uohara A."/>
            <person name="Ohji S."/>
            <person name="Ichikawa N."/>
        </authorList>
    </citation>
    <scope>NUCLEOTIDE SEQUENCE [LARGE SCALE GENOMIC DNA]</scope>
    <source>
        <strain evidence="3 4">NBRC 101315</strain>
    </source>
</reference>
<evidence type="ECO:0000313" key="3">
    <source>
        <dbReference type="EMBL" id="GEK28125.1"/>
    </source>
</evidence>
<dbReference type="SUPFAM" id="SSF46689">
    <property type="entry name" value="Homeodomain-like"/>
    <property type="match status" value="1"/>
</dbReference>
<organism evidence="3 4">
    <name type="scientific">Furfurilactobacillus siliginis</name>
    <dbReference type="NCBI Taxonomy" id="348151"/>
    <lineage>
        <taxon>Bacteria</taxon>
        <taxon>Bacillati</taxon>
        <taxon>Bacillota</taxon>
        <taxon>Bacilli</taxon>
        <taxon>Lactobacillales</taxon>
        <taxon>Lactobacillaceae</taxon>
        <taxon>Furfurilactobacillus</taxon>
    </lineage>
</organism>
<evidence type="ECO:0000313" key="4">
    <source>
        <dbReference type="Proteomes" id="UP000321429"/>
    </source>
</evidence>
<proteinExistence type="predicted"/>
<dbReference type="RefSeq" id="WP_057808794.1">
    <property type="nucleotide sequence ID" value="NZ_BJUD01000004.1"/>
</dbReference>
<gene>
    <name evidence="3" type="ORF">LSI01_04360</name>
</gene>
<dbReference type="Proteomes" id="UP000321429">
    <property type="component" value="Unassembled WGS sequence"/>
</dbReference>
<dbReference type="Pfam" id="PF06056">
    <property type="entry name" value="Terminase_5"/>
    <property type="match status" value="1"/>
</dbReference>